<organism evidence="1 2">
    <name type="scientific">Bauhinia variegata</name>
    <name type="common">Purple orchid tree</name>
    <name type="synonym">Phanera variegata</name>
    <dbReference type="NCBI Taxonomy" id="167791"/>
    <lineage>
        <taxon>Eukaryota</taxon>
        <taxon>Viridiplantae</taxon>
        <taxon>Streptophyta</taxon>
        <taxon>Embryophyta</taxon>
        <taxon>Tracheophyta</taxon>
        <taxon>Spermatophyta</taxon>
        <taxon>Magnoliopsida</taxon>
        <taxon>eudicotyledons</taxon>
        <taxon>Gunneridae</taxon>
        <taxon>Pentapetalae</taxon>
        <taxon>rosids</taxon>
        <taxon>fabids</taxon>
        <taxon>Fabales</taxon>
        <taxon>Fabaceae</taxon>
        <taxon>Cercidoideae</taxon>
        <taxon>Cercideae</taxon>
        <taxon>Bauhiniinae</taxon>
        <taxon>Bauhinia</taxon>
    </lineage>
</organism>
<gene>
    <name evidence="1" type="ORF">L6164_007780</name>
</gene>
<proteinExistence type="predicted"/>
<name>A0ACB9PDM9_BAUVA</name>
<dbReference type="EMBL" id="CM039429">
    <property type="protein sequence ID" value="KAI4346917.1"/>
    <property type="molecule type" value="Genomic_DNA"/>
</dbReference>
<comment type="caution">
    <text evidence="1">The sequence shown here is derived from an EMBL/GenBank/DDBJ whole genome shotgun (WGS) entry which is preliminary data.</text>
</comment>
<keyword evidence="2" id="KW-1185">Reference proteome</keyword>
<accession>A0ACB9PDM9</accession>
<sequence length="241" mass="27341">MLSVDGCAVLQIMEKANLSKLEDLIVKIDIQVIVRDLFLLENQLPYELLVLLSEDELKLRKSMYQFCELQRTFTLSESPHGPLFREPEHPPTHLLDCLRTYILGIGMDSINKDECRVNVRQLEADIANRYANKKEKYISHRNTQELKAAGIQVKRQEHISLKNISFSSSFFGGKLHIPPLILDDSTVTTLLNLELRSSRVLHNSLGSDEEVVELFNTISPGLLQNPNLYSGVKEGIDGEVL</sequence>
<reference evidence="1 2" key="1">
    <citation type="journal article" date="2022" name="DNA Res.">
        <title>Chromosomal-level genome assembly of the orchid tree Bauhinia variegata (Leguminosae; Cercidoideae) supports the allotetraploid origin hypothesis of Bauhinia.</title>
        <authorList>
            <person name="Zhong Y."/>
            <person name="Chen Y."/>
            <person name="Zheng D."/>
            <person name="Pang J."/>
            <person name="Liu Y."/>
            <person name="Luo S."/>
            <person name="Meng S."/>
            <person name="Qian L."/>
            <person name="Wei D."/>
            <person name="Dai S."/>
            <person name="Zhou R."/>
        </authorList>
    </citation>
    <scope>NUCLEOTIDE SEQUENCE [LARGE SCALE GENOMIC DNA]</scope>
    <source>
        <strain evidence="1">BV-YZ2020</strain>
    </source>
</reference>
<evidence type="ECO:0000313" key="2">
    <source>
        <dbReference type="Proteomes" id="UP000828941"/>
    </source>
</evidence>
<evidence type="ECO:0000313" key="1">
    <source>
        <dbReference type="EMBL" id="KAI4346917.1"/>
    </source>
</evidence>
<protein>
    <submittedName>
        <fullName evidence="1">Uncharacterized protein</fullName>
    </submittedName>
</protein>
<dbReference type="Proteomes" id="UP000828941">
    <property type="component" value="Chromosome 4"/>
</dbReference>